<evidence type="ECO:0000313" key="3">
    <source>
        <dbReference type="Proteomes" id="UP000006753"/>
    </source>
</evidence>
<dbReference type="AlphaFoldDB" id="K1WHW7"/>
<feature type="region of interest" description="Disordered" evidence="1">
    <location>
        <begin position="96"/>
        <end position="124"/>
    </location>
</feature>
<organism evidence="2 3">
    <name type="scientific">Marssonina brunnea f. sp. multigermtubi (strain MB_m1)</name>
    <name type="common">Marssonina leaf spot fungus</name>
    <dbReference type="NCBI Taxonomy" id="1072389"/>
    <lineage>
        <taxon>Eukaryota</taxon>
        <taxon>Fungi</taxon>
        <taxon>Dikarya</taxon>
        <taxon>Ascomycota</taxon>
        <taxon>Pezizomycotina</taxon>
        <taxon>Leotiomycetes</taxon>
        <taxon>Helotiales</taxon>
        <taxon>Drepanopezizaceae</taxon>
        <taxon>Drepanopeziza</taxon>
    </lineage>
</organism>
<proteinExistence type="predicted"/>
<protein>
    <submittedName>
        <fullName evidence="2">Uncharacterized protein</fullName>
    </submittedName>
</protein>
<dbReference type="InParanoid" id="K1WHW7"/>
<keyword evidence="3" id="KW-1185">Reference proteome</keyword>
<feature type="compositionally biased region" description="Pro residues" evidence="1">
    <location>
        <begin position="101"/>
        <end position="124"/>
    </location>
</feature>
<feature type="region of interest" description="Disordered" evidence="1">
    <location>
        <begin position="151"/>
        <end position="175"/>
    </location>
</feature>
<dbReference type="KEGG" id="mbe:MBM_09332"/>
<dbReference type="EMBL" id="JH921457">
    <property type="protein sequence ID" value="EKD12466.1"/>
    <property type="molecule type" value="Genomic_DNA"/>
</dbReference>
<accession>K1WHW7</accession>
<name>K1WHW7_MARBU</name>
<dbReference type="Proteomes" id="UP000006753">
    <property type="component" value="Unassembled WGS sequence"/>
</dbReference>
<reference evidence="2 3" key="1">
    <citation type="journal article" date="2012" name="BMC Genomics">
        <title>Sequencing the genome of Marssonina brunnea reveals fungus-poplar co-evolution.</title>
        <authorList>
            <person name="Zhu S."/>
            <person name="Cao Y.-Z."/>
            <person name="Jiang C."/>
            <person name="Tan B.-Y."/>
            <person name="Wang Z."/>
            <person name="Feng S."/>
            <person name="Zhang L."/>
            <person name="Su X.-H."/>
            <person name="Brejova B."/>
            <person name="Vinar T."/>
            <person name="Xu M."/>
            <person name="Wang M.-X."/>
            <person name="Zhang S.-G."/>
            <person name="Huang M.-R."/>
            <person name="Wu R."/>
            <person name="Zhou Y."/>
        </authorList>
    </citation>
    <scope>NUCLEOTIDE SEQUENCE [LARGE SCALE GENOMIC DNA]</scope>
    <source>
        <strain evidence="2 3">MB_m1</strain>
    </source>
</reference>
<dbReference type="HOGENOM" id="CLU_1142791_0_0_1"/>
<evidence type="ECO:0000313" key="2">
    <source>
        <dbReference type="EMBL" id="EKD12466.1"/>
    </source>
</evidence>
<evidence type="ECO:0000256" key="1">
    <source>
        <dbReference type="SAM" id="MobiDB-lite"/>
    </source>
</evidence>
<sequence length="243" mass="26571">MPSPAPHLGLVPMHLLPIGYQIPLVAFRAGPGMGMEGMDGMDGMDGIDRIKPSFTLHPSPFTDESGVPYSLTLDSVSIESIDSTPLTQLTDRSMAAQINPNPNPNPNPSPLAPSPPPPPRPLVHPAPAPPSVSMSWTWWCRVAALHWAARHGRKSQPANPLRQSVHRQRQEPDHIPRVRASAVRGTLMASKAIELSQVGGQHPCPPAHRRHRHTKYYVYLVHDRGYSGWSGGIRFPDLLSTVP</sequence>
<gene>
    <name evidence="2" type="ORF">MBM_09332</name>
</gene>